<dbReference type="AlphaFoldDB" id="A0A7W6Q3Q9"/>
<feature type="compositionally biased region" description="Basic and acidic residues" evidence="1">
    <location>
        <begin position="132"/>
        <end position="148"/>
    </location>
</feature>
<accession>A0A7W6Q3Q9</accession>
<dbReference type="InterPro" id="IPR050789">
    <property type="entry name" value="Diverse_Enzym_Activities"/>
</dbReference>
<protein>
    <submittedName>
        <fullName evidence="4">CubicO group peptidase (Beta-lactamase class C family)</fullName>
    </submittedName>
</protein>
<gene>
    <name evidence="4" type="ORF">GGR93_002243</name>
</gene>
<dbReference type="InterPro" id="IPR012338">
    <property type="entry name" value="Beta-lactam/transpept-like"/>
</dbReference>
<dbReference type="InterPro" id="IPR001466">
    <property type="entry name" value="Beta-lactam-related"/>
</dbReference>
<evidence type="ECO:0000313" key="4">
    <source>
        <dbReference type="EMBL" id="MBB4174470.1"/>
    </source>
</evidence>
<evidence type="ECO:0000313" key="5">
    <source>
        <dbReference type="Proteomes" id="UP000565745"/>
    </source>
</evidence>
<dbReference type="SUPFAM" id="SSF56601">
    <property type="entry name" value="beta-lactamase/transpeptidase-like"/>
    <property type="match status" value="1"/>
</dbReference>
<feature type="domain" description="Beta-lactamase-related" evidence="3">
    <location>
        <begin position="25"/>
        <end position="257"/>
    </location>
</feature>
<keyword evidence="5" id="KW-1185">Reference proteome</keyword>
<dbReference type="RefSeq" id="WP_025056727.1">
    <property type="nucleotide sequence ID" value="NZ_JACIFU010000002.1"/>
</dbReference>
<evidence type="ECO:0000256" key="2">
    <source>
        <dbReference type="SAM" id="SignalP"/>
    </source>
</evidence>
<evidence type="ECO:0000256" key="1">
    <source>
        <dbReference type="SAM" id="MobiDB-lite"/>
    </source>
</evidence>
<proteinExistence type="predicted"/>
<dbReference type="EMBL" id="JACIFU010000002">
    <property type="protein sequence ID" value="MBB4174470.1"/>
    <property type="molecule type" value="Genomic_DNA"/>
</dbReference>
<dbReference type="Proteomes" id="UP000565745">
    <property type="component" value="Unassembled WGS sequence"/>
</dbReference>
<dbReference type="Pfam" id="PF00144">
    <property type="entry name" value="Beta-lactamase"/>
    <property type="match status" value="1"/>
</dbReference>
<name>A0A7W6Q3Q9_9RHOB</name>
<dbReference type="PANTHER" id="PTHR43283">
    <property type="entry name" value="BETA-LACTAMASE-RELATED"/>
    <property type="match status" value="1"/>
</dbReference>
<feature type="chain" id="PRO_5031223381" evidence="2">
    <location>
        <begin position="19"/>
        <end position="317"/>
    </location>
</feature>
<sequence>MIRAVVIAVLFAAPMAVADVPARLDQAFRGWVEDVGAQAAVMTVWEGGTHNSDVAIGMSADTAVELASLGKAITALCVTDLIDKGIWAAETTSSGVLGYGPDGITLARLMTHSAGLGPDQTQSDMPRWLDTAEDRSDDAAQQALRRDGQSGLSGSFSYNNENYAILGAMIAAETGQSYAAYCKAAVLDRAGVTTAQISPRTGSMAAWGGWQMSVQDYARFMHWAYGPQGIIGSAPQNWPQAAMGGGAFYGAGMTQRAFRGSMNYWHFGLLCFPERMTAGSYAVRWQEKWSVVVSFDRCLDWDQLFALDAALARAVFQ</sequence>
<evidence type="ECO:0000259" key="3">
    <source>
        <dbReference type="Pfam" id="PF00144"/>
    </source>
</evidence>
<dbReference type="Gene3D" id="3.40.710.10">
    <property type="entry name" value="DD-peptidase/beta-lactamase superfamily"/>
    <property type="match status" value="1"/>
</dbReference>
<comment type="caution">
    <text evidence="4">The sequence shown here is derived from an EMBL/GenBank/DDBJ whole genome shotgun (WGS) entry which is preliminary data.</text>
</comment>
<reference evidence="4 5" key="1">
    <citation type="submission" date="2020-08" db="EMBL/GenBank/DDBJ databases">
        <title>Genomic Encyclopedia of Type Strains, Phase IV (KMG-IV): sequencing the most valuable type-strain genomes for metagenomic binning, comparative biology and taxonomic classification.</title>
        <authorList>
            <person name="Goeker M."/>
        </authorList>
    </citation>
    <scope>NUCLEOTIDE SEQUENCE [LARGE SCALE GENOMIC DNA]</scope>
    <source>
        <strain evidence="4 5">DSM 101015</strain>
    </source>
</reference>
<organism evidence="4 5">
    <name type="scientific">Sulfitobacter noctilucicola</name>
    <dbReference type="NCBI Taxonomy" id="1342301"/>
    <lineage>
        <taxon>Bacteria</taxon>
        <taxon>Pseudomonadati</taxon>
        <taxon>Pseudomonadota</taxon>
        <taxon>Alphaproteobacteria</taxon>
        <taxon>Rhodobacterales</taxon>
        <taxon>Roseobacteraceae</taxon>
        <taxon>Sulfitobacter</taxon>
    </lineage>
</organism>
<keyword evidence="2" id="KW-0732">Signal</keyword>
<dbReference type="OrthoDB" id="5377981at2"/>
<feature type="region of interest" description="Disordered" evidence="1">
    <location>
        <begin position="132"/>
        <end position="151"/>
    </location>
</feature>
<feature type="signal peptide" evidence="2">
    <location>
        <begin position="1"/>
        <end position="18"/>
    </location>
</feature>